<sequence>MKGRPLQVAVVVALVGAGVMALFASQWPPSRVAPAGIGAAVVLLTTSAVLRELRRRDRLAIAFGAAFLGWFAGLAAAAGVHPWVLGYLGAWLPALLLFVGGVGRERLAFELERLENEADEAATRPKALRRAAEILDETREGARTLDATATQGPAHPGDPRALHAYAAQVVGYALAHEERFEEAARTLSAVPRAWMPVPMRALMLGNLSFWWLCAGDVTAAAMALEEAQDGEVPEAVRPALRAARAAVLVRSGDAAGALDIVGRQDRERGEPPQVRQRYRVTRAHALVALGEEAAARAELERVLDEAGPHELRRWLPARGPAVALLATLCGVTTEERGGARPVEG</sequence>
<keyword evidence="4" id="KW-1185">Reference proteome</keyword>
<dbReference type="Proteomes" id="UP000067626">
    <property type="component" value="Chromosome"/>
</dbReference>
<keyword evidence="2" id="KW-0472">Membrane</keyword>
<feature type="coiled-coil region" evidence="1">
    <location>
        <begin position="104"/>
        <end position="131"/>
    </location>
</feature>
<organism evidence="3 4">
    <name type="scientific">Chondromyces crocatus</name>
    <dbReference type="NCBI Taxonomy" id="52"/>
    <lineage>
        <taxon>Bacteria</taxon>
        <taxon>Pseudomonadati</taxon>
        <taxon>Myxococcota</taxon>
        <taxon>Polyangia</taxon>
        <taxon>Polyangiales</taxon>
        <taxon>Polyangiaceae</taxon>
        <taxon>Chondromyces</taxon>
    </lineage>
</organism>
<keyword evidence="2" id="KW-1133">Transmembrane helix</keyword>
<dbReference type="RefSeq" id="WP_050429040.1">
    <property type="nucleotide sequence ID" value="NZ_CP012159.1"/>
</dbReference>
<evidence type="ECO:0000313" key="3">
    <source>
        <dbReference type="EMBL" id="AKT36534.1"/>
    </source>
</evidence>
<name>A0A0K1E6Q4_CHOCO</name>
<dbReference type="KEGG" id="ccro:CMC5_006500"/>
<proteinExistence type="predicted"/>
<evidence type="ECO:0000313" key="4">
    <source>
        <dbReference type="Proteomes" id="UP000067626"/>
    </source>
</evidence>
<gene>
    <name evidence="3" type="ORF">CMC5_006500</name>
</gene>
<protein>
    <submittedName>
        <fullName evidence="3">Uncharacterized protein</fullName>
    </submittedName>
</protein>
<keyword evidence="2" id="KW-0812">Transmembrane</keyword>
<reference evidence="3 4" key="1">
    <citation type="submission" date="2015-07" db="EMBL/GenBank/DDBJ databases">
        <title>Genome analysis of myxobacterium Chondromyces crocatus Cm c5 reveals a high potential for natural compound synthesis and the genetic basis for the loss of fruiting body formation.</title>
        <authorList>
            <person name="Zaburannyi N."/>
            <person name="Bunk B."/>
            <person name="Maier J."/>
            <person name="Overmann J."/>
            <person name="Mueller R."/>
        </authorList>
    </citation>
    <scope>NUCLEOTIDE SEQUENCE [LARGE SCALE GENOMIC DNA]</scope>
    <source>
        <strain evidence="3 4">Cm c5</strain>
    </source>
</reference>
<keyword evidence="1" id="KW-0175">Coiled coil</keyword>
<evidence type="ECO:0000256" key="1">
    <source>
        <dbReference type="SAM" id="Coils"/>
    </source>
</evidence>
<accession>A0A0K1E6Q4</accession>
<evidence type="ECO:0000256" key="2">
    <source>
        <dbReference type="SAM" id="Phobius"/>
    </source>
</evidence>
<dbReference type="AlphaFoldDB" id="A0A0K1E6Q4"/>
<dbReference type="STRING" id="52.CMC5_006500"/>
<feature type="transmembrane region" description="Helical" evidence="2">
    <location>
        <begin position="84"/>
        <end position="103"/>
    </location>
</feature>
<dbReference type="EMBL" id="CP012159">
    <property type="protein sequence ID" value="AKT36534.1"/>
    <property type="molecule type" value="Genomic_DNA"/>
</dbReference>
<feature type="transmembrane region" description="Helical" evidence="2">
    <location>
        <begin position="59"/>
        <end position="78"/>
    </location>
</feature>
<feature type="transmembrane region" description="Helical" evidence="2">
    <location>
        <begin position="31"/>
        <end position="50"/>
    </location>
</feature>